<dbReference type="Pfam" id="PF04263">
    <property type="entry name" value="TPK_catalytic"/>
    <property type="match status" value="1"/>
</dbReference>
<dbReference type="GO" id="GO:0009229">
    <property type="term" value="P:thiamine diphosphate biosynthetic process"/>
    <property type="evidence" value="ECO:0007669"/>
    <property type="project" value="InterPro"/>
</dbReference>
<dbReference type="InterPro" id="IPR036371">
    <property type="entry name" value="TPK_B1-bd_sf"/>
</dbReference>
<organism evidence="7 8">
    <name type="scientific">Shimia abyssi</name>
    <dbReference type="NCBI Taxonomy" id="1662395"/>
    <lineage>
        <taxon>Bacteria</taxon>
        <taxon>Pseudomonadati</taxon>
        <taxon>Pseudomonadota</taxon>
        <taxon>Alphaproteobacteria</taxon>
        <taxon>Rhodobacterales</taxon>
        <taxon>Roseobacteraceae</taxon>
    </lineage>
</organism>
<dbReference type="InterPro" id="IPR053149">
    <property type="entry name" value="TPK"/>
</dbReference>
<dbReference type="EMBL" id="PYGJ01000001">
    <property type="protein sequence ID" value="PSL21751.1"/>
    <property type="molecule type" value="Genomic_DNA"/>
</dbReference>
<evidence type="ECO:0000259" key="6">
    <source>
        <dbReference type="Pfam" id="PF04263"/>
    </source>
</evidence>
<dbReference type="NCBIfam" id="TIGR01378">
    <property type="entry name" value="thi_PPkinase"/>
    <property type="match status" value="1"/>
</dbReference>
<dbReference type="GO" id="GO:0005524">
    <property type="term" value="F:ATP binding"/>
    <property type="evidence" value="ECO:0007669"/>
    <property type="project" value="UniProtKB-KW"/>
</dbReference>
<gene>
    <name evidence="7" type="ORF">CLV88_101175</name>
</gene>
<dbReference type="PANTHER" id="PTHR41299:SF1">
    <property type="entry name" value="THIAMINE PYROPHOSPHOKINASE"/>
    <property type="match status" value="1"/>
</dbReference>
<dbReference type="Proteomes" id="UP000240418">
    <property type="component" value="Unassembled WGS sequence"/>
</dbReference>
<dbReference type="GO" id="GO:0030975">
    <property type="term" value="F:thiamine binding"/>
    <property type="evidence" value="ECO:0007669"/>
    <property type="project" value="InterPro"/>
</dbReference>
<evidence type="ECO:0000256" key="5">
    <source>
        <dbReference type="NCBIfam" id="TIGR01378"/>
    </source>
</evidence>
<dbReference type="InterPro" id="IPR036759">
    <property type="entry name" value="TPK_catalytic_sf"/>
</dbReference>
<dbReference type="GO" id="GO:0004788">
    <property type="term" value="F:thiamine diphosphokinase activity"/>
    <property type="evidence" value="ECO:0007669"/>
    <property type="project" value="UniProtKB-UniRule"/>
</dbReference>
<dbReference type="InterPro" id="IPR007371">
    <property type="entry name" value="TPK_catalytic"/>
</dbReference>
<reference evidence="7 8" key="1">
    <citation type="submission" date="2018-03" db="EMBL/GenBank/DDBJ databases">
        <title>Genomic Encyclopedia of Archaeal and Bacterial Type Strains, Phase II (KMG-II): from individual species to whole genera.</title>
        <authorList>
            <person name="Goeker M."/>
        </authorList>
    </citation>
    <scope>NUCLEOTIDE SEQUENCE [LARGE SCALE GENOMIC DNA]</scope>
    <source>
        <strain evidence="7 8">DSM 100673</strain>
    </source>
</reference>
<comment type="caution">
    <text evidence="7">The sequence shown here is derived from an EMBL/GenBank/DDBJ whole genome shotgun (WGS) entry which is preliminary data.</text>
</comment>
<dbReference type="Gene3D" id="3.40.50.10240">
    <property type="entry name" value="Thiamin pyrophosphokinase, catalytic domain"/>
    <property type="match status" value="1"/>
</dbReference>
<evidence type="ECO:0000313" key="8">
    <source>
        <dbReference type="Proteomes" id="UP000240418"/>
    </source>
</evidence>
<keyword evidence="8" id="KW-1185">Reference proteome</keyword>
<evidence type="ECO:0000313" key="7">
    <source>
        <dbReference type="EMBL" id="PSL21751.1"/>
    </source>
</evidence>
<keyword evidence="3 7" id="KW-0418">Kinase</keyword>
<dbReference type="GO" id="GO:0016301">
    <property type="term" value="F:kinase activity"/>
    <property type="evidence" value="ECO:0007669"/>
    <property type="project" value="UniProtKB-KW"/>
</dbReference>
<protein>
    <recommendedName>
        <fullName evidence="5">Thiamine diphosphokinase</fullName>
        <ecNumber evidence="5">2.7.6.2</ecNumber>
    </recommendedName>
</protein>
<evidence type="ECO:0000256" key="4">
    <source>
        <dbReference type="ARBA" id="ARBA00022840"/>
    </source>
</evidence>
<dbReference type="SUPFAM" id="SSF63999">
    <property type="entry name" value="Thiamin pyrophosphokinase, catalytic domain"/>
    <property type="match status" value="1"/>
</dbReference>
<evidence type="ECO:0000256" key="3">
    <source>
        <dbReference type="ARBA" id="ARBA00022777"/>
    </source>
</evidence>
<dbReference type="CDD" id="cd07995">
    <property type="entry name" value="TPK"/>
    <property type="match status" value="1"/>
</dbReference>
<dbReference type="SUPFAM" id="SSF63862">
    <property type="entry name" value="Thiamin pyrophosphokinase, substrate-binding domain"/>
    <property type="match status" value="1"/>
</dbReference>
<name>A0A2P8FJ64_9RHOB</name>
<keyword evidence="4" id="KW-0067">ATP-binding</keyword>
<proteinExistence type="predicted"/>
<dbReference type="GO" id="GO:0006772">
    <property type="term" value="P:thiamine metabolic process"/>
    <property type="evidence" value="ECO:0007669"/>
    <property type="project" value="UniProtKB-UniRule"/>
</dbReference>
<dbReference type="PANTHER" id="PTHR41299">
    <property type="entry name" value="THIAMINE PYROPHOSPHOKINASE"/>
    <property type="match status" value="1"/>
</dbReference>
<evidence type="ECO:0000256" key="1">
    <source>
        <dbReference type="ARBA" id="ARBA00022679"/>
    </source>
</evidence>
<dbReference type="InterPro" id="IPR006282">
    <property type="entry name" value="Thi_PPkinase"/>
</dbReference>
<evidence type="ECO:0000256" key="2">
    <source>
        <dbReference type="ARBA" id="ARBA00022741"/>
    </source>
</evidence>
<keyword evidence="2" id="KW-0547">Nucleotide-binding</keyword>
<dbReference type="AlphaFoldDB" id="A0A2P8FJ64"/>
<dbReference type="EC" id="2.7.6.2" evidence="5"/>
<sequence>MWRVDLLGGKYTEMEQIVRSLEPITLVGAGECAEIDIKQCLDMAPRVFAADGGARHCRAAGIMPELVIGDLDSILEGETLDIPPTHLHHVAEQDSTDFEKALRVLTAPLILGVGFTGARMDHQLACYNALVRYPERRCVLLSDSDIAFLAPPSLELPLVAGTRVSLFPMGLVEGVSDGLRWPIAGLTFTPDGRIGTSNEATGAVMLSVTAPKMLVILPRECFAIVVTALAAPSGSWPAL</sequence>
<feature type="domain" description="Thiamin pyrophosphokinase catalytic" evidence="6">
    <location>
        <begin position="38"/>
        <end position="135"/>
    </location>
</feature>
<accession>A0A2P8FJ64</accession>
<keyword evidence="1" id="KW-0808">Transferase</keyword>